<keyword evidence="2 4" id="KW-0964">Secreted</keyword>
<feature type="coiled-coil region" evidence="5">
    <location>
        <begin position="102"/>
        <end position="129"/>
    </location>
</feature>
<dbReference type="InterPro" id="IPR001492">
    <property type="entry name" value="Flagellin"/>
</dbReference>
<keyword evidence="3 4" id="KW-0975">Bacterial flagellum</keyword>
<keyword evidence="8" id="KW-0969">Cilium</keyword>
<evidence type="ECO:0000256" key="4">
    <source>
        <dbReference type="RuleBase" id="RU362073"/>
    </source>
</evidence>
<sequence length="513" mass="52423">MAQIINTNTMSLNAQRNLTTSSNSLATSIQRLSSGLRINSAKDDAAGLAISERFTTQIRGLNQAARNANDGISLAQTAEGALGEVGNNLQRIRELAVQARSATNSSSDRQALNAEVQLLKQEIQRVAEQTTFNGTNLLDGSFTNQAFQIGADQGQTISISQIANANVHKLGSWTSASTNASAQGVMPDGGAVKAEASISAVSGVFQPVAAGGTDAYNLTVGGVEILGRAAGTAVSAGEMQTAIDAKTEQLKAAGITVTGTVTGGDIQFSRADGGNFTITQTGGGFDGGTFAAAVNNGIEATPATFGKTSFTITGTVNGAPGQAVTIDLDSAKTAAERSTQMVNAINAKTHETGVSASLVDGALKLTSKDENFTVGAIGTDQTAAAAALAQQTGLTAGATTNYAAGTAQVGFAELDISNQENADNAILAMDAALNSINSARADLGAIQNRFTSTIANLNTTSENLSAARSRIRDVDYAQETAELTRGQILQQAGTAMLAQANQVPQNVLRLLQS</sequence>
<dbReference type="Pfam" id="PF07196">
    <property type="entry name" value="Flagellin_IN"/>
    <property type="match status" value="1"/>
</dbReference>
<dbReference type="Gene3D" id="1.20.1330.10">
    <property type="entry name" value="f41 fragment of flagellin, N-terminal domain"/>
    <property type="match status" value="1"/>
</dbReference>
<dbReference type="SUPFAM" id="SSF64518">
    <property type="entry name" value="Phase 1 flagellin"/>
    <property type="match status" value="1"/>
</dbReference>
<dbReference type="Proteomes" id="UP001455088">
    <property type="component" value="Unassembled WGS sequence"/>
</dbReference>
<dbReference type="InterPro" id="IPR010810">
    <property type="entry name" value="Flagellin_hook_IN_motif"/>
</dbReference>
<evidence type="ECO:0000259" key="6">
    <source>
        <dbReference type="Pfam" id="PF00669"/>
    </source>
</evidence>
<proteinExistence type="inferred from homology"/>
<evidence type="ECO:0000313" key="8">
    <source>
        <dbReference type="EMBL" id="MEL3953151.1"/>
    </source>
</evidence>
<dbReference type="PANTHER" id="PTHR42792">
    <property type="entry name" value="FLAGELLIN"/>
    <property type="match status" value="1"/>
</dbReference>
<keyword evidence="8" id="KW-0966">Cell projection</keyword>
<evidence type="ECO:0000256" key="3">
    <source>
        <dbReference type="ARBA" id="ARBA00023143"/>
    </source>
</evidence>
<keyword evidence="9" id="KW-1185">Reference proteome</keyword>
<reference evidence="8 9" key="1">
    <citation type="submission" date="2024-04" db="EMBL/GenBank/DDBJ databases">
        <title>Bacterial endophytes with biocontrol capabilities against important plant pathogens.</title>
        <authorList>
            <person name="Alayande K.A."/>
        </authorList>
    </citation>
    <scope>NUCLEOTIDE SEQUENCE [LARGE SCALE GENOMIC DNA]</scope>
    <source>
        <strain evidence="8 9">KV22</strain>
    </source>
</reference>
<comment type="caution">
    <text evidence="8">The sequence shown here is derived from an EMBL/GenBank/DDBJ whole genome shotgun (WGS) entry which is preliminary data.</text>
</comment>
<comment type="function">
    <text evidence="4">Flagellin is the subunit protein which polymerizes to form the filaments of bacterial flagella.</text>
</comment>
<dbReference type="InterPro" id="IPR001029">
    <property type="entry name" value="Flagellin_N"/>
</dbReference>
<evidence type="ECO:0000256" key="2">
    <source>
        <dbReference type="ARBA" id="ARBA00022525"/>
    </source>
</evidence>
<feature type="domain" description="Flagellin N-terminal" evidence="6">
    <location>
        <begin position="5"/>
        <end position="143"/>
    </location>
</feature>
<keyword evidence="8" id="KW-0282">Flagellum</keyword>
<dbReference type="InterPro" id="IPR046358">
    <property type="entry name" value="Flagellin_C"/>
</dbReference>
<dbReference type="Pfam" id="PF00700">
    <property type="entry name" value="Flagellin_C"/>
    <property type="match status" value="1"/>
</dbReference>
<evidence type="ECO:0000256" key="1">
    <source>
        <dbReference type="ARBA" id="ARBA00005709"/>
    </source>
</evidence>
<gene>
    <name evidence="8" type="ORF">AAE039_06220</name>
</gene>
<dbReference type="Pfam" id="PF00669">
    <property type="entry name" value="Flagellin_N"/>
    <property type="match status" value="1"/>
</dbReference>
<feature type="domain" description="Flagellin C-terminal" evidence="7">
    <location>
        <begin position="428"/>
        <end position="511"/>
    </location>
</feature>
<evidence type="ECO:0000256" key="5">
    <source>
        <dbReference type="SAM" id="Coils"/>
    </source>
</evidence>
<comment type="similarity">
    <text evidence="1 4">Belongs to the bacterial flagellin family.</text>
</comment>
<dbReference type="PANTHER" id="PTHR42792:SF2">
    <property type="entry name" value="FLAGELLIN"/>
    <property type="match status" value="1"/>
</dbReference>
<evidence type="ECO:0000259" key="7">
    <source>
        <dbReference type="Pfam" id="PF00700"/>
    </source>
</evidence>
<dbReference type="Gene3D" id="2.170.280.10">
    <property type="entry name" value="f41 fragment of flagellin, middle domain"/>
    <property type="match status" value="1"/>
</dbReference>
<dbReference type="InterPro" id="IPR042187">
    <property type="entry name" value="Flagellin_C_sub2"/>
</dbReference>
<dbReference type="PRINTS" id="PR00207">
    <property type="entry name" value="FLAGELLIN"/>
</dbReference>
<dbReference type="RefSeq" id="WP_102788468.1">
    <property type="nucleotide sequence ID" value="NZ_JBBYHY010000003.1"/>
</dbReference>
<keyword evidence="5" id="KW-0175">Coiled coil</keyword>
<organism evidence="8 9">
    <name type="scientific">Stenotrophomonas bentonitica</name>
    <dbReference type="NCBI Taxonomy" id="1450134"/>
    <lineage>
        <taxon>Bacteria</taxon>
        <taxon>Pseudomonadati</taxon>
        <taxon>Pseudomonadota</taxon>
        <taxon>Gammaproteobacteria</taxon>
        <taxon>Lysobacterales</taxon>
        <taxon>Lysobacteraceae</taxon>
        <taxon>Stenotrophomonas</taxon>
    </lineage>
</organism>
<protein>
    <recommendedName>
        <fullName evidence="4">Flagellin</fullName>
    </recommendedName>
</protein>
<dbReference type="EMBL" id="JBBYHY010000003">
    <property type="protein sequence ID" value="MEL3953151.1"/>
    <property type="molecule type" value="Genomic_DNA"/>
</dbReference>
<comment type="subcellular location">
    <subcellularLocation>
        <location evidence="4">Secreted</location>
    </subcellularLocation>
    <subcellularLocation>
        <location evidence="4">Bacterial flagellum</location>
    </subcellularLocation>
</comment>
<name>A0ABU9JJY8_9GAMM</name>
<dbReference type="Gene3D" id="6.10.10.10">
    <property type="entry name" value="Flagellar export chaperone, C-terminal domain"/>
    <property type="match status" value="1"/>
</dbReference>
<accession>A0ABU9JJY8</accession>
<dbReference type="Gene3D" id="2.30.220.10">
    <property type="entry name" value="f41 fragment of flagellin, C-terminal domain"/>
    <property type="match status" value="1"/>
</dbReference>
<evidence type="ECO:0000313" key="9">
    <source>
        <dbReference type="Proteomes" id="UP001455088"/>
    </source>
</evidence>